<keyword evidence="3 7" id="KW-0808">Transferase</keyword>
<dbReference type="CDD" id="cd03352">
    <property type="entry name" value="LbH_LpxD"/>
    <property type="match status" value="1"/>
</dbReference>
<dbReference type="InterPro" id="IPR011004">
    <property type="entry name" value="Trimer_LpxA-like_sf"/>
</dbReference>
<keyword evidence="4" id="KW-0677">Repeat</keyword>
<dbReference type="Pfam" id="PF00132">
    <property type="entry name" value="Hexapep"/>
    <property type="match status" value="2"/>
</dbReference>
<name>A0A1M5G1C5_9BACE</name>
<evidence type="ECO:0000313" key="8">
    <source>
        <dbReference type="Proteomes" id="UP000184436"/>
    </source>
</evidence>
<dbReference type="InterPro" id="IPR001451">
    <property type="entry name" value="Hexapep"/>
</dbReference>
<dbReference type="PANTHER" id="PTHR43378:SF2">
    <property type="entry name" value="UDP-3-O-ACYLGLUCOSAMINE N-ACYLTRANSFERASE 1, MITOCHONDRIAL-RELATED"/>
    <property type="match status" value="1"/>
</dbReference>
<dbReference type="GO" id="GO:0016020">
    <property type="term" value="C:membrane"/>
    <property type="evidence" value="ECO:0007669"/>
    <property type="project" value="GOC"/>
</dbReference>
<evidence type="ECO:0000256" key="6">
    <source>
        <dbReference type="ARBA" id="ARBA00023315"/>
    </source>
</evidence>
<dbReference type="InterPro" id="IPR018357">
    <property type="entry name" value="Hexapep_transf_CS"/>
</dbReference>
<keyword evidence="5" id="KW-0443">Lipid metabolism</keyword>
<accession>A0A1M5G1C5</accession>
<sequence length="299" mass="32612">MISARTTNIRLSEVCQITACPMLGNDIYIDGFNLSNRKIEANSVLSYCTSYKYFKIALTNEKVTALIVTNELVGQLSDEERSRFSFLVSESPEWTFYTAFINLYENRYFPQYDFEIDLKNAIIGTGSVIEKGVIVGDNVKIGCNSVVCSGTILGDNVTIGNCSVIGGNGFQLIKDNEGRNHAIPHIGRVIIGSGVYIGDNSTVSRSLFEGFTKIGNYVKIDNHVHIAHNCIVGDNCVLTANCTMFGSSILESNVWLAPNSAIMNRVKIGSDSFIGASSLVLKNVKSGSRMFGVPAQKIN</sequence>
<dbReference type="InterPro" id="IPR007691">
    <property type="entry name" value="LpxD"/>
</dbReference>
<organism evidence="7 8">
    <name type="scientific">Bacteroides faecichinchillae</name>
    <dbReference type="NCBI Taxonomy" id="871325"/>
    <lineage>
        <taxon>Bacteria</taxon>
        <taxon>Pseudomonadati</taxon>
        <taxon>Bacteroidota</taxon>
        <taxon>Bacteroidia</taxon>
        <taxon>Bacteroidales</taxon>
        <taxon>Bacteroidaceae</taxon>
        <taxon>Bacteroides</taxon>
    </lineage>
</organism>
<dbReference type="Proteomes" id="UP000184436">
    <property type="component" value="Unassembled WGS sequence"/>
</dbReference>
<gene>
    <name evidence="7" type="ORF">SAMN05444349_1549</name>
</gene>
<dbReference type="SUPFAM" id="SSF51161">
    <property type="entry name" value="Trimeric LpxA-like enzymes"/>
    <property type="match status" value="1"/>
</dbReference>
<evidence type="ECO:0000256" key="4">
    <source>
        <dbReference type="ARBA" id="ARBA00022737"/>
    </source>
</evidence>
<keyword evidence="2" id="KW-0441">Lipid A biosynthesis</keyword>
<dbReference type="OrthoDB" id="9814490at2"/>
<evidence type="ECO:0000256" key="3">
    <source>
        <dbReference type="ARBA" id="ARBA00022679"/>
    </source>
</evidence>
<evidence type="ECO:0000313" key="7">
    <source>
        <dbReference type="EMBL" id="SHF97600.1"/>
    </source>
</evidence>
<dbReference type="Gene3D" id="2.160.10.10">
    <property type="entry name" value="Hexapeptide repeat proteins"/>
    <property type="match status" value="1"/>
</dbReference>
<dbReference type="GO" id="GO:0009245">
    <property type="term" value="P:lipid A biosynthetic process"/>
    <property type="evidence" value="ECO:0007669"/>
    <property type="project" value="UniProtKB-KW"/>
</dbReference>
<evidence type="ECO:0000256" key="5">
    <source>
        <dbReference type="ARBA" id="ARBA00023098"/>
    </source>
</evidence>
<dbReference type="STRING" id="871325.SAMN05444349_1549"/>
<evidence type="ECO:0000256" key="1">
    <source>
        <dbReference type="ARBA" id="ARBA00022516"/>
    </source>
</evidence>
<reference evidence="7 8" key="1">
    <citation type="submission" date="2016-11" db="EMBL/GenBank/DDBJ databases">
        <authorList>
            <person name="Jaros S."/>
            <person name="Januszkiewicz K."/>
            <person name="Wedrychowicz H."/>
        </authorList>
    </citation>
    <scope>NUCLEOTIDE SEQUENCE [LARGE SCALE GENOMIC DNA]</scope>
    <source>
        <strain evidence="7 8">DSM 26883</strain>
    </source>
</reference>
<evidence type="ECO:0000256" key="2">
    <source>
        <dbReference type="ARBA" id="ARBA00022556"/>
    </source>
</evidence>
<dbReference type="EMBL" id="FQVD01000054">
    <property type="protein sequence ID" value="SHF97600.1"/>
    <property type="molecule type" value="Genomic_DNA"/>
</dbReference>
<proteinExistence type="predicted"/>
<dbReference type="PANTHER" id="PTHR43378">
    <property type="entry name" value="UDP-3-O-ACYLGLUCOSAMINE N-ACYLTRANSFERASE"/>
    <property type="match status" value="1"/>
</dbReference>
<dbReference type="GO" id="GO:0016410">
    <property type="term" value="F:N-acyltransferase activity"/>
    <property type="evidence" value="ECO:0007669"/>
    <property type="project" value="InterPro"/>
</dbReference>
<protein>
    <submittedName>
        <fullName evidence="7">UDP-3-O-[3-hydroxymyristoyl] glucosamine N-acyltransferase</fullName>
    </submittedName>
</protein>
<dbReference type="AlphaFoldDB" id="A0A1M5G1C5"/>
<dbReference type="PROSITE" id="PS00101">
    <property type="entry name" value="HEXAPEP_TRANSFERASES"/>
    <property type="match status" value="1"/>
</dbReference>
<dbReference type="RefSeq" id="WP_033887128.1">
    <property type="nucleotide sequence ID" value="NZ_FQVD01000054.1"/>
</dbReference>
<keyword evidence="8" id="KW-1185">Reference proteome</keyword>
<keyword evidence="6 7" id="KW-0012">Acyltransferase</keyword>
<keyword evidence="1" id="KW-0444">Lipid biosynthesis</keyword>